<organism evidence="4 5">
    <name type="scientific">Brotaphodocola catenula</name>
    <dbReference type="NCBI Taxonomy" id="2885361"/>
    <lineage>
        <taxon>Bacteria</taxon>
        <taxon>Bacillati</taxon>
        <taxon>Bacillota</taxon>
        <taxon>Clostridia</taxon>
        <taxon>Lachnospirales</taxon>
        <taxon>Lachnospiraceae</taxon>
        <taxon>Brotaphodocola</taxon>
    </lineage>
</organism>
<feature type="domain" description="Bacteriophage T5 Orf172 DNA-binding" evidence="3">
    <location>
        <begin position="26"/>
        <end position="111"/>
    </location>
</feature>
<reference evidence="4" key="1">
    <citation type="submission" date="2021-10" db="EMBL/GenBank/DDBJ databases">
        <title>Anaerobic single-cell dispensing facilitates the cultivation of human gut bacteria.</title>
        <authorList>
            <person name="Afrizal A."/>
        </authorList>
    </citation>
    <scope>NUCLEOTIDE SEQUENCE</scope>
    <source>
        <strain evidence="4">CLA-AA-H274</strain>
    </source>
</reference>
<dbReference type="GO" id="GO:0005524">
    <property type="term" value="F:ATP binding"/>
    <property type="evidence" value="ECO:0007669"/>
    <property type="project" value="InterPro"/>
</dbReference>
<dbReference type="InterPro" id="IPR027417">
    <property type="entry name" value="P-loop_NTPase"/>
</dbReference>
<evidence type="ECO:0000313" key="5">
    <source>
        <dbReference type="Proteomes" id="UP001198962"/>
    </source>
</evidence>
<gene>
    <name evidence="4" type="ORF">LKD32_04485</name>
</gene>
<dbReference type="InterPro" id="IPR014001">
    <property type="entry name" value="Helicase_ATP-bd"/>
</dbReference>
<dbReference type="Gene3D" id="3.40.50.300">
    <property type="entry name" value="P-loop containing nucleotide triphosphate hydrolases"/>
    <property type="match status" value="2"/>
</dbReference>
<dbReference type="SUPFAM" id="SSF52540">
    <property type="entry name" value="P-loop containing nucleoside triphosphate hydrolases"/>
    <property type="match status" value="2"/>
</dbReference>
<dbReference type="GO" id="GO:0016787">
    <property type="term" value="F:hydrolase activity"/>
    <property type="evidence" value="ECO:0007669"/>
    <property type="project" value="InterPro"/>
</dbReference>
<dbReference type="SMART" id="SM00487">
    <property type="entry name" value="DEXDc"/>
    <property type="match status" value="1"/>
</dbReference>
<proteinExistence type="predicted"/>
<feature type="domain" description="Helicase ATP-binding" evidence="2">
    <location>
        <begin position="125"/>
        <end position="339"/>
    </location>
</feature>
<dbReference type="GO" id="GO:0003677">
    <property type="term" value="F:DNA binding"/>
    <property type="evidence" value="ECO:0007669"/>
    <property type="project" value="InterPro"/>
</dbReference>
<evidence type="ECO:0000259" key="3">
    <source>
        <dbReference type="SMART" id="SM00974"/>
    </source>
</evidence>
<sequence>MVPKININTAQKVVPMIYAYTIPEIASHNGWIKIGYTEQDIEKRIKQQTHTADVKYNLEWKGNAVYDDGSGDVFSDKDLHAYMRKNGVEQKPKTEWFHITSPRSKEMYRDFRENRGEITAVRDVAPYVLRDEQNCAVDKALHYFSEHENGQFLWNAKPRFGKTLATYDLCKRLNAVNILIVTNRPAIANSWYEDYEKFLGIQSGYHFVSNVDGIQGRTYVISREKYRSYGAHVAVDEFCGCIEFVSLQDLKGSLYFGGEYKKLKEIAYVDWDILVIDEAHEGVDTYKTDVAFDRIKRKYTLHLSGTPFKALANDKFPEQAIFNWTYADEQRAKRQYEEKIGEENPYGNLPQLNMLTYQMSEIVKNQLSQGIEINGETEEYAFDLNEFFATNATGKFIHESAVDDFLNAMTKNEKFPFSTPELRKELKHTLWLLNRVDSAKALAKKLQTHPVFENYEIVLAAGDGKLSEDEQTAKAYDKVRTAIKKFDKTITLSVGQLTTGVTIPEWTAVLMLSSMKSPALYMQAAFRAQNPCLFSNGSEHYRKENAYIFDFDPARTLIIYEEIANDLAEDTAGGKGDSDTRKEHVRELLNFFPVIGEDENGEMVELDAEKVLSIPRKLKSQEVVRRGFMSDFLFQNITNIFHAPQAVIDILQNMEAVKEPKTPFGVDSSVVDHATMDEDGNIQLDKDYVIGQTAEIFGDKIFGVDDVTEEVENIFDNVVLRETASKKDEDEILDRLKDTFRQNITNPVLDKAKEQYGKDLSKSSQKQLEKKINTETDTVVHKAYGDFKIQQNILEAERQARVESAETYEERQQINQEIAEKKQQAVETLKQTITDSVESFVQTAKETVVNAVETEKREEKKRTIEDGIKDHLRGFSRTIPSFLMAYGDENTTLANFDQIVPDEVFKEVTSISLADFRFLRDGGNYPNPETGKEEFFKGHLFDPVVFDDSVKEFLNKKHQLADYFDEKNLEDIFDYIPPQKTNQIFTPKWVVKDMVDRLEQENPGCFDDPDKTFADLYMKSGMYITEIVTRLYQSERMQQLYPDRAERLNHIFSKQVFGCAPTEIIYRICLSYILGFGDEIEIKKHNIKLCDTLKYAKEGKLKDKLMDVFPELAD</sequence>
<dbReference type="SUPFAM" id="SSF53335">
    <property type="entry name" value="S-adenosyl-L-methionine-dependent methyltransferases"/>
    <property type="match status" value="1"/>
</dbReference>
<dbReference type="Proteomes" id="UP001198962">
    <property type="component" value="Unassembled WGS sequence"/>
</dbReference>
<keyword evidence="1" id="KW-0175">Coiled coil</keyword>
<keyword evidence="5" id="KW-1185">Reference proteome</keyword>
<comment type="caution">
    <text evidence="4">The sequence shown here is derived from an EMBL/GenBank/DDBJ whole genome shotgun (WGS) entry which is preliminary data.</text>
</comment>
<dbReference type="EMBL" id="JAJEPU010000009">
    <property type="protein sequence ID" value="MCC2164150.1"/>
    <property type="molecule type" value="Genomic_DNA"/>
</dbReference>
<keyword evidence="4" id="KW-0378">Hydrolase</keyword>
<accession>A0AAE3AR15</accession>
<dbReference type="GO" id="GO:0004386">
    <property type="term" value="F:helicase activity"/>
    <property type="evidence" value="ECO:0007669"/>
    <property type="project" value="UniProtKB-KW"/>
</dbReference>
<dbReference type="Gene3D" id="3.40.50.150">
    <property type="entry name" value="Vaccinia Virus protein VP39"/>
    <property type="match status" value="1"/>
</dbReference>
<evidence type="ECO:0000259" key="2">
    <source>
        <dbReference type="SMART" id="SM00487"/>
    </source>
</evidence>
<keyword evidence="4" id="KW-0547">Nucleotide-binding</keyword>
<evidence type="ECO:0000313" key="4">
    <source>
        <dbReference type="EMBL" id="MCC2164150.1"/>
    </source>
</evidence>
<protein>
    <submittedName>
        <fullName evidence="4">DEAD/DEAH box helicase family protein</fullName>
    </submittedName>
</protein>
<dbReference type="Pfam" id="PF10544">
    <property type="entry name" value="T5orf172"/>
    <property type="match status" value="1"/>
</dbReference>
<dbReference type="InterPro" id="IPR006935">
    <property type="entry name" value="Helicase/UvrB_N"/>
</dbReference>
<name>A0AAE3AR15_9FIRM</name>
<dbReference type="Pfam" id="PF04851">
    <property type="entry name" value="ResIII"/>
    <property type="match status" value="1"/>
</dbReference>
<dbReference type="InterPro" id="IPR029063">
    <property type="entry name" value="SAM-dependent_MTases_sf"/>
</dbReference>
<dbReference type="AlphaFoldDB" id="A0AAE3AR15"/>
<keyword evidence="4" id="KW-0067">ATP-binding</keyword>
<dbReference type="RefSeq" id="WP_308450870.1">
    <property type="nucleotide sequence ID" value="NZ_JAJEPU010000009.1"/>
</dbReference>
<dbReference type="SMART" id="SM00974">
    <property type="entry name" value="T5orf172"/>
    <property type="match status" value="1"/>
</dbReference>
<keyword evidence="4" id="KW-0347">Helicase</keyword>
<evidence type="ECO:0000256" key="1">
    <source>
        <dbReference type="SAM" id="Coils"/>
    </source>
</evidence>
<feature type="coiled-coil region" evidence="1">
    <location>
        <begin position="804"/>
        <end position="831"/>
    </location>
</feature>
<dbReference type="InterPro" id="IPR018306">
    <property type="entry name" value="Phage_T5_Orf172_DNA-bd"/>
</dbReference>